<evidence type="ECO:0000256" key="1">
    <source>
        <dbReference type="ARBA" id="ARBA00004571"/>
    </source>
</evidence>
<dbReference type="PROSITE" id="PS52016">
    <property type="entry name" value="TONB_DEPENDENT_REC_3"/>
    <property type="match status" value="1"/>
</dbReference>
<dbReference type="RefSeq" id="WP_161817992.1">
    <property type="nucleotide sequence ID" value="NZ_JAACJS010000011.1"/>
</dbReference>
<sequence>MNKHPHVYKTAAGPKLLQIVCLAVLFCSFAVTATAGWKEHHSASFKLPPPATITGKVTDSKNAPMEGVSVTIKGSRRGVTTNAAGQFTFPNVPENATLVFTFTGFADKEVKISGTAPLSVSLTEVVSGLNDVVVVGYGTATKKDITGAVSQIKATALENDNPRSVGDILRGGAPGVDVGFDGSTKGSTPRLEIRGKGTLTAGSNPLIVLDGVIFPGGLEDINPNDISTIDILKDASSAAVFGARSANGVILISTKKGKSGKPIITFNDNIALNKVEKKPHLLNGPEFLEFRSQAIWSNTSGTPLTYAFDSTSKPGIQYYSWDPSKLPSNISLAQWRALDNTAGDDVTVWLTRLKMKPIEIANYKAGNVLDWEKLIYNQNALQHDHTISISQRKEDVNYYFSLGYLENNGITVNDKYKTLRARLNLEANIAKYLTVGVNFQFAERDQSAITVNLSDVLQTTPYGQMYAADGVTLRLSPNDDPGNNSNPFMSQYYSTRFYKYDNFFAQLTLKGKLPFGFSYQVNYSPRFELTREYNFQSDKNPLLVGQKGIIDRRNRNEFSWNLDNILRWNGKFGKHTVEATFLVNAEKMTYYNHLAHGENIQPNANLGYSGLQNATQAIRNEIDDQTETGDALMGRLAYNFNQRYFLTATIRRDGYSAFGATNRRAAFPSLGVAWAFSDENFMRNTSSWLDYGKLRLSYGANGNRSIGRYVALSTLGGGTYVFVTPSGTVYNSSYVFANTLPNPDLRWESNASVDLGLDYSLFKGLITGTFEVYKRVTKDLLVNRTLPSVSGYSSGIANLGQVNNSGFEMSVTSQNIKRSNFEWRSTVNFWFNRNKIVHLYGATPDYDASGKLIGESEKNDLNNGWYLGHSITEKWDYKIIGVWQMSEATTAAKYGYKPGDFKVQDTNGDGTYTQDDKVFLGDQSPRYQFSIRNEFKIYKNFDFSFTLNAKLGSIYQNNEIKNQDRFYDRANFYDRPHWMPNNPINDYAAVNSNAGIWTAYTSSAFLRVSNVSLAYTVPSSTVRRWGFDGIKAYVNVTNLAVFTKWWYFDPEYKGPDPNNPTNLAPVPLSINFGLNVTL</sequence>
<dbReference type="InterPro" id="IPR037066">
    <property type="entry name" value="Plug_dom_sf"/>
</dbReference>
<evidence type="ECO:0000256" key="2">
    <source>
        <dbReference type="ARBA" id="ARBA00022448"/>
    </source>
</evidence>
<reference evidence="12 13" key="1">
    <citation type="submission" date="2020-01" db="EMBL/GenBank/DDBJ databases">
        <title>Genome analysis.</title>
        <authorList>
            <person name="Wu S."/>
            <person name="Wang G."/>
        </authorList>
    </citation>
    <scope>NUCLEOTIDE SEQUENCE [LARGE SCALE GENOMIC DNA]</scope>
    <source>
        <strain evidence="12 13">SYL130</strain>
    </source>
</reference>
<comment type="caution">
    <text evidence="12">The sequence shown here is derived from an EMBL/GenBank/DDBJ whole genome shotgun (WGS) entry which is preliminary data.</text>
</comment>
<proteinExistence type="inferred from homology"/>
<dbReference type="Pfam" id="PF00593">
    <property type="entry name" value="TonB_dep_Rec_b-barrel"/>
    <property type="match status" value="1"/>
</dbReference>
<comment type="subcellular location">
    <subcellularLocation>
        <location evidence="1 8">Cell outer membrane</location>
        <topology evidence="1 8">Multi-pass membrane protein</topology>
    </subcellularLocation>
</comment>
<gene>
    <name evidence="12" type="ORF">GWC95_07095</name>
</gene>
<dbReference type="InterPro" id="IPR008969">
    <property type="entry name" value="CarboxyPept-like_regulatory"/>
</dbReference>
<dbReference type="NCBIfam" id="TIGR04057">
    <property type="entry name" value="SusC_RagA_signa"/>
    <property type="match status" value="1"/>
</dbReference>
<organism evidence="12 13">
    <name type="scientific">Sediminibacterium roseum</name>
    <dbReference type="NCBI Taxonomy" id="1978412"/>
    <lineage>
        <taxon>Bacteria</taxon>
        <taxon>Pseudomonadati</taxon>
        <taxon>Bacteroidota</taxon>
        <taxon>Chitinophagia</taxon>
        <taxon>Chitinophagales</taxon>
        <taxon>Chitinophagaceae</taxon>
        <taxon>Sediminibacterium</taxon>
    </lineage>
</organism>
<dbReference type="Pfam" id="PF13715">
    <property type="entry name" value="CarbopepD_reg_2"/>
    <property type="match status" value="1"/>
</dbReference>
<evidence type="ECO:0000259" key="11">
    <source>
        <dbReference type="Pfam" id="PF07715"/>
    </source>
</evidence>
<dbReference type="Pfam" id="PF07715">
    <property type="entry name" value="Plug"/>
    <property type="match status" value="1"/>
</dbReference>
<protein>
    <submittedName>
        <fullName evidence="12">SusC/RagA family TonB-linked outer membrane protein</fullName>
    </submittedName>
</protein>
<evidence type="ECO:0000256" key="7">
    <source>
        <dbReference type="ARBA" id="ARBA00023237"/>
    </source>
</evidence>
<evidence type="ECO:0000259" key="10">
    <source>
        <dbReference type="Pfam" id="PF00593"/>
    </source>
</evidence>
<name>A0ABW9ZRE9_9BACT</name>
<feature type="domain" description="TonB-dependent receptor plug" evidence="11">
    <location>
        <begin position="142"/>
        <end position="249"/>
    </location>
</feature>
<dbReference type="Gene3D" id="2.170.130.10">
    <property type="entry name" value="TonB-dependent receptor, plug domain"/>
    <property type="match status" value="1"/>
</dbReference>
<dbReference type="SUPFAM" id="SSF56935">
    <property type="entry name" value="Porins"/>
    <property type="match status" value="1"/>
</dbReference>
<keyword evidence="4 8" id="KW-0812">Transmembrane</keyword>
<dbReference type="Proteomes" id="UP000753802">
    <property type="component" value="Unassembled WGS sequence"/>
</dbReference>
<evidence type="ECO:0000313" key="13">
    <source>
        <dbReference type="Proteomes" id="UP000753802"/>
    </source>
</evidence>
<keyword evidence="6 8" id="KW-0472">Membrane</keyword>
<keyword evidence="7 8" id="KW-0998">Cell outer membrane</keyword>
<dbReference type="InterPro" id="IPR036942">
    <property type="entry name" value="Beta-barrel_TonB_sf"/>
</dbReference>
<accession>A0ABW9ZRE9</accession>
<dbReference type="InterPro" id="IPR023997">
    <property type="entry name" value="TonB-dep_OMP_SusC/RagA_CS"/>
</dbReference>
<evidence type="ECO:0000256" key="3">
    <source>
        <dbReference type="ARBA" id="ARBA00022452"/>
    </source>
</evidence>
<keyword evidence="3 8" id="KW-1134">Transmembrane beta strand</keyword>
<keyword evidence="13" id="KW-1185">Reference proteome</keyword>
<dbReference type="EMBL" id="JAACJS010000011">
    <property type="protein sequence ID" value="NCI49681.1"/>
    <property type="molecule type" value="Genomic_DNA"/>
</dbReference>
<evidence type="ECO:0000256" key="9">
    <source>
        <dbReference type="RuleBase" id="RU003357"/>
    </source>
</evidence>
<dbReference type="NCBIfam" id="TIGR04056">
    <property type="entry name" value="OMP_RagA_SusC"/>
    <property type="match status" value="1"/>
</dbReference>
<dbReference type="Gene3D" id="2.60.40.1120">
    <property type="entry name" value="Carboxypeptidase-like, regulatory domain"/>
    <property type="match status" value="1"/>
</dbReference>
<comment type="similarity">
    <text evidence="8 9">Belongs to the TonB-dependent receptor family.</text>
</comment>
<dbReference type="InterPro" id="IPR012910">
    <property type="entry name" value="Plug_dom"/>
</dbReference>
<evidence type="ECO:0000313" key="12">
    <source>
        <dbReference type="EMBL" id="NCI49681.1"/>
    </source>
</evidence>
<dbReference type="InterPro" id="IPR039426">
    <property type="entry name" value="TonB-dep_rcpt-like"/>
</dbReference>
<evidence type="ECO:0000256" key="8">
    <source>
        <dbReference type="PROSITE-ProRule" id="PRU01360"/>
    </source>
</evidence>
<evidence type="ECO:0000256" key="4">
    <source>
        <dbReference type="ARBA" id="ARBA00022692"/>
    </source>
</evidence>
<dbReference type="InterPro" id="IPR023996">
    <property type="entry name" value="TonB-dep_OMP_SusC/RagA"/>
</dbReference>
<keyword evidence="5 9" id="KW-0798">TonB box</keyword>
<feature type="domain" description="TonB-dependent receptor-like beta-barrel" evidence="10">
    <location>
        <begin position="453"/>
        <end position="827"/>
    </location>
</feature>
<evidence type="ECO:0000256" key="5">
    <source>
        <dbReference type="ARBA" id="ARBA00023077"/>
    </source>
</evidence>
<dbReference type="InterPro" id="IPR000531">
    <property type="entry name" value="Beta-barrel_TonB"/>
</dbReference>
<keyword evidence="2 8" id="KW-0813">Transport</keyword>
<evidence type="ECO:0000256" key="6">
    <source>
        <dbReference type="ARBA" id="ARBA00023136"/>
    </source>
</evidence>
<dbReference type="Gene3D" id="2.40.170.20">
    <property type="entry name" value="TonB-dependent receptor, beta-barrel domain"/>
    <property type="match status" value="1"/>
</dbReference>
<dbReference type="SUPFAM" id="SSF49464">
    <property type="entry name" value="Carboxypeptidase regulatory domain-like"/>
    <property type="match status" value="1"/>
</dbReference>